<feature type="domain" description="Sushi" evidence="7">
    <location>
        <begin position="135"/>
        <end position="194"/>
    </location>
</feature>
<evidence type="ECO:0000259" key="7">
    <source>
        <dbReference type="PROSITE" id="PS50923"/>
    </source>
</evidence>
<dbReference type="CDD" id="cd00033">
    <property type="entry name" value="CCP"/>
    <property type="match status" value="4"/>
</dbReference>
<accession>A0A3Q2D168</accession>
<keyword evidence="2" id="KW-0732">Signal</keyword>
<dbReference type="Pfam" id="PF00084">
    <property type="entry name" value="Sushi"/>
    <property type="match status" value="4"/>
</dbReference>
<dbReference type="Ensembl" id="ENSCVAT00000030203.1">
    <property type="protein sequence ID" value="ENSCVAP00000012078.1"/>
    <property type="gene ID" value="ENSCVAG00000014502.1"/>
</dbReference>
<organism evidence="8 9">
    <name type="scientific">Cyprinodon variegatus</name>
    <name type="common">Sheepshead minnow</name>
    <dbReference type="NCBI Taxonomy" id="28743"/>
    <lineage>
        <taxon>Eukaryota</taxon>
        <taxon>Metazoa</taxon>
        <taxon>Chordata</taxon>
        <taxon>Craniata</taxon>
        <taxon>Vertebrata</taxon>
        <taxon>Euteleostomi</taxon>
        <taxon>Actinopterygii</taxon>
        <taxon>Neopterygii</taxon>
        <taxon>Teleostei</taxon>
        <taxon>Neoteleostei</taxon>
        <taxon>Acanthomorphata</taxon>
        <taxon>Ovalentaria</taxon>
        <taxon>Atherinomorphae</taxon>
        <taxon>Cyprinodontiformes</taxon>
        <taxon>Cyprinodontidae</taxon>
        <taxon>Cyprinodon</taxon>
    </lineage>
</organism>
<dbReference type="PANTHER" id="PTHR19325">
    <property type="entry name" value="COMPLEMENT COMPONENT-RELATED SUSHI DOMAIN-CONTAINING"/>
    <property type="match status" value="1"/>
</dbReference>
<dbReference type="PROSITE" id="PS50923">
    <property type="entry name" value="SUSHI"/>
    <property type="match status" value="4"/>
</dbReference>
<dbReference type="Gene3D" id="2.10.70.10">
    <property type="entry name" value="Complement Module, domain 1"/>
    <property type="match status" value="4"/>
</dbReference>
<proteinExistence type="predicted"/>
<feature type="disulfide bond" evidence="6">
    <location>
        <begin position="227"/>
        <end position="254"/>
    </location>
</feature>
<sequence>TFMFTYFCTITIIAQQCSTPIGGPNMNLKDEYIIKNTFEDGAVVYFKCNVGYQPAGGSGKITCTAGLWSPVLLECEKKSCGAPTEVEFGQYGDTTAEFGDTVKYECKKGYNLVGNSVLRCEDQGWAGREPTCEVIRCVTPDGVVNGTFTPLEEIYEYNSVVKYDCNKDVVRNGSSELVCSEDGKFHPDPPTCVCKWVECRDPVITHAVYERGSRPPHRYKASVTYSCEKGYNLQGSSTITCTIDSQWSPALPSCISKSSIGNPSICFVYKMKFRFVYSLLIQNDNKVCLSLSITTCSK</sequence>
<feature type="disulfide bond" evidence="6">
    <location>
        <begin position="165"/>
        <end position="192"/>
    </location>
</feature>
<dbReference type="STRING" id="28743.ENSCVAP00000012078"/>
<dbReference type="InterPro" id="IPR035976">
    <property type="entry name" value="Sushi/SCR/CCP_sf"/>
</dbReference>
<dbReference type="InterPro" id="IPR050350">
    <property type="entry name" value="Compl-Cell_Adhes-Reg"/>
</dbReference>
<keyword evidence="3" id="KW-0677">Repeat</keyword>
<dbReference type="AlphaFoldDB" id="A0A3Q2D168"/>
<name>A0A3Q2D168_CYPVA</name>
<evidence type="ECO:0000313" key="8">
    <source>
        <dbReference type="Ensembl" id="ENSCVAP00000012078.1"/>
    </source>
</evidence>
<protein>
    <recommendedName>
        <fullName evidence="7">Sushi domain-containing protein</fullName>
    </recommendedName>
</protein>
<comment type="caution">
    <text evidence="6">Lacks conserved residue(s) required for the propagation of feature annotation.</text>
</comment>
<feature type="domain" description="Sushi" evidence="7">
    <location>
        <begin position="197"/>
        <end position="256"/>
    </location>
</feature>
<evidence type="ECO:0000256" key="3">
    <source>
        <dbReference type="ARBA" id="ARBA00022737"/>
    </source>
</evidence>
<evidence type="ECO:0000256" key="6">
    <source>
        <dbReference type="PROSITE-ProRule" id="PRU00302"/>
    </source>
</evidence>
<reference evidence="8" key="2">
    <citation type="submission" date="2025-09" db="UniProtKB">
        <authorList>
            <consortium name="Ensembl"/>
        </authorList>
    </citation>
    <scope>IDENTIFICATION</scope>
</reference>
<evidence type="ECO:0000256" key="1">
    <source>
        <dbReference type="ARBA" id="ARBA00022659"/>
    </source>
</evidence>
<dbReference type="GeneTree" id="ENSGT00940000154967"/>
<evidence type="ECO:0000256" key="2">
    <source>
        <dbReference type="ARBA" id="ARBA00022729"/>
    </source>
</evidence>
<feature type="domain" description="Sushi" evidence="7">
    <location>
        <begin position="78"/>
        <end position="134"/>
    </location>
</feature>
<evidence type="ECO:0000313" key="9">
    <source>
        <dbReference type="Proteomes" id="UP000265020"/>
    </source>
</evidence>
<dbReference type="Proteomes" id="UP000265020">
    <property type="component" value="Unassembled WGS sequence"/>
</dbReference>
<dbReference type="SMART" id="SM00032">
    <property type="entry name" value="CCP"/>
    <property type="match status" value="4"/>
</dbReference>
<evidence type="ECO:0000256" key="4">
    <source>
        <dbReference type="ARBA" id="ARBA00023157"/>
    </source>
</evidence>
<reference evidence="8" key="1">
    <citation type="submission" date="2025-08" db="UniProtKB">
        <authorList>
            <consortium name="Ensembl"/>
        </authorList>
    </citation>
    <scope>IDENTIFICATION</scope>
</reference>
<dbReference type="SUPFAM" id="SSF57535">
    <property type="entry name" value="Complement control module/SCR domain"/>
    <property type="match status" value="4"/>
</dbReference>
<keyword evidence="4 6" id="KW-1015">Disulfide bond</keyword>
<feature type="domain" description="Sushi" evidence="7">
    <location>
        <begin position="15"/>
        <end position="77"/>
    </location>
</feature>
<keyword evidence="5" id="KW-0325">Glycoprotein</keyword>
<dbReference type="FunFam" id="2.10.70.10:FF:000014">
    <property type="entry name" value="Membrane cofactor protein"/>
    <property type="match status" value="1"/>
</dbReference>
<evidence type="ECO:0000256" key="5">
    <source>
        <dbReference type="ARBA" id="ARBA00023180"/>
    </source>
</evidence>
<dbReference type="InterPro" id="IPR000436">
    <property type="entry name" value="Sushi_SCR_CCP_dom"/>
</dbReference>
<feature type="disulfide bond" evidence="6">
    <location>
        <begin position="48"/>
        <end position="75"/>
    </location>
</feature>
<keyword evidence="1 6" id="KW-0768">Sushi</keyword>
<keyword evidence="9" id="KW-1185">Reference proteome</keyword>
<dbReference type="PANTHER" id="PTHR19325:SF570">
    <property type="entry name" value="COMPLEMENT COMPONENT 4 BINDING PROTEIN, MEMBRANE"/>
    <property type="match status" value="1"/>
</dbReference>